<proteinExistence type="inferred from homology"/>
<dbReference type="PRINTS" id="PR00756">
    <property type="entry name" value="ALADIPTASE"/>
</dbReference>
<evidence type="ECO:0000256" key="3">
    <source>
        <dbReference type="ARBA" id="ARBA00022438"/>
    </source>
</evidence>
<evidence type="ECO:0000256" key="5">
    <source>
        <dbReference type="ARBA" id="ARBA00022723"/>
    </source>
</evidence>
<keyword evidence="8" id="KW-0482">Metalloprotease</keyword>
<dbReference type="GO" id="GO:0043171">
    <property type="term" value="P:peptide catabolic process"/>
    <property type="evidence" value="ECO:0007669"/>
    <property type="project" value="TreeGrafter"/>
</dbReference>
<dbReference type="AlphaFoldDB" id="A0A1R0GVH0"/>
<comment type="cofactor">
    <cofactor evidence="1">
        <name>Zn(2+)</name>
        <dbReference type="ChEBI" id="CHEBI:29105"/>
    </cofactor>
</comment>
<dbReference type="GO" id="GO:0016020">
    <property type="term" value="C:membrane"/>
    <property type="evidence" value="ECO:0007669"/>
    <property type="project" value="TreeGrafter"/>
</dbReference>
<comment type="similarity">
    <text evidence="2">Belongs to the peptidase M1 family.</text>
</comment>
<dbReference type="Gene3D" id="1.10.390.10">
    <property type="entry name" value="Neutral Protease Domain 2"/>
    <property type="match status" value="1"/>
</dbReference>
<dbReference type="InterPro" id="IPR050344">
    <property type="entry name" value="Peptidase_M1_aminopeptidases"/>
</dbReference>
<dbReference type="GO" id="GO:0006508">
    <property type="term" value="P:proteolysis"/>
    <property type="evidence" value="ECO:0007669"/>
    <property type="project" value="UniProtKB-KW"/>
</dbReference>
<evidence type="ECO:0000313" key="12">
    <source>
        <dbReference type="Proteomes" id="UP000187455"/>
    </source>
</evidence>
<feature type="domain" description="ERAP1-like C-terminal" evidence="10">
    <location>
        <begin position="261"/>
        <end position="353"/>
    </location>
</feature>
<dbReference type="Pfam" id="PF11838">
    <property type="entry name" value="ERAP1_C"/>
    <property type="match status" value="1"/>
</dbReference>
<dbReference type="STRING" id="133383.A0A1R0GVH0"/>
<dbReference type="GO" id="GO:0042277">
    <property type="term" value="F:peptide binding"/>
    <property type="evidence" value="ECO:0007669"/>
    <property type="project" value="TreeGrafter"/>
</dbReference>
<dbReference type="Gene3D" id="1.25.50.20">
    <property type="match status" value="1"/>
</dbReference>
<evidence type="ECO:0000256" key="6">
    <source>
        <dbReference type="ARBA" id="ARBA00022801"/>
    </source>
</evidence>
<feature type="domain" description="Peptidase M1 membrane alanine aminopeptidase" evidence="9">
    <location>
        <begin position="1"/>
        <end position="180"/>
    </location>
</feature>
<evidence type="ECO:0000256" key="1">
    <source>
        <dbReference type="ARBA" id="ARBA00001947"/>
    </source>
</evidence>
<dbReference type="SUPFAM" id="SSF55486">
    <property type="entry name" value="Metalloproteases ('zincins'), catalytic domain"/>
    <property type="match status" value="1"/>
</dbReference>
<dbReference type="Proteomes" id="UP000187455">
    <property type="component" value="Unassembled WGS sequence"/>
</dbReference>
<dbReference type="PANTHER" id="PTHR11533:SF174">
    <property type="entry name" value="PUROMYCIN-SENSITIVE AMINOPEPTIDASE-RELATED"/>
    <property type="match status" value="1"/>
</dbReference>
<accession>A0A1R0GVH0</accession>
<dbReference type="GO" id="GO:0008270">
    <property type="term" value="F:zinc ion binding"/>
    <property type="evidence" value="ECO:0007669"/>
    <property type="project" value="InterPro"/>
</dbReference>
<dbReference type="InterPro" id="IPR014782">
    <property type="entry name" value="Peptidase_M1_dom"/>
</dbReference>
<keyword evidence="4" id="KW-0645">Protease</keyword>
<organism evidence="11 12">
    <name type="scientific">Smittium mucronatum</name>
    <dbReference type="NCBI Taxonomy" id="133383"/>
    <lineage>
        <taxon>Eukaryota</taxon>
        <taxon>Fungi</taxon>
        <taxon>Fungi incertae sedis</taxon>
        <taxon>Zoopagomycota</taxon>
        <taxon>Kickxellomycotina</taxon>
        <taxon>Harpellomycetes</taxon>
        <taxon>Harpellales</taxon>
        <taxon>Legeriomycetaceae</taxon>
        <taxon>Smittium</taxon>
    </lineage>
</organism>
<reference evidence="11 12" key="1">
    <citation type="journal article" date="2016" name="Mol. Biol. Evol.">
        <title>Genome-Wide Survey of Gut Fungi (Harpellales) Reveals the First Horizontally Transferred Ubiquitin Gene from a Mosquito Host.</title>
        <authorList>
            <person name="Wang Y."/>
            <person name="White M.M."/>
            <person name="Kvist S."/>
            <person name="Moncalvo J.M."/>
        </authorList>
    </citation>
    <scope>NUCLEOTIDE SEQUENCE [LARGE SCALE GENOMIC DNA]</scope>
    <source>
        <strain evidence="11 12">ALG-7-W6</strain>
    </source>
</reference>
<dbReference type="Pfam" id="PF01433">
    <property type="entry name" value="Peptidase_M1"/>
    <property type="match status" value="1"/>
</dbReference>
<evidence type="ECO:0000256" key="7">
    <source>
        <dbReference type="ARBA" id="ARBA00022833"/>
    </source>
</evidence>
<dbReference type="InterPro" id="IPR027268">
    <property type="entry name" value="Peptidase_M4/M1_CTD_sf"/>
</dbReference>
<dbReference type="InterPro" id="IPR024571">
    <property type="entry name" value="ERAP1-like_C_dom"/>
</dbReference>
<evidence type="ECO:0000313" key="11">
    <source>
        <dbReference type="EMBL" id="OLY80865.1"/>
    </source>
</evidence>
<evidence type="ECO:0000256" key="2">
    <source>
        <dbReference type="ARBA" id="ARBA00010136"/>
    </source>
</evidence>
<keyword evidence="7" id="KW-0862">Zinc</keyword>
<protein>
    <submittedName>
        <fullName evidence="11">Puromycin-sensitive aminopeptidase</fullName>
    </submittedName>
</protein>
<name>A0A1R0GVH0_9FUNG</name>
<evidence type="ECO:0000256" key="8">
    <source>
        <dbReference type="ARBA" id="ARBA00023049"/>
    </source>
</evidence>
<evidence type="ECO:0000259" key="10">
    <source>
        <dbReference type="Pfam" id="PF11838"/>
    </source>
</evidence>
<dbReference type="GO" id="GO:0070006">
    <property type="term" value="F:metalloaminopeptidase activity"/>
    <property type="evidence" value="ECO:0007669"/>
    <property type="project" value="TreeGrafter"/>
</dbReference>
<dbReference type="Gene3D" id="2.60.40.1910">
    <property type="match status" value="1"/>
</dbReference>
<dbReference type="PANTHER" id="PTHR11533">
    <property type="entry name" value="PROTEASE M1 ZINC METALLOPROTEASE"/>
    <property type="match status" value="1"/>
</dbReference>
<dbReference type="OrthoDB" id="10031169at2759"/>
<keyword evidence="6" id="KW-0378">Hydrolase</keyword>
<sequence length="493" mass="56623">MENWGLVIYGDDDLFAWDGLGSIIEKSKLAETICHETAHQWIGNLATNKSWDNLWLNEGISNWIQYKCSQRLVADPDSKARYYSEDYQRFLKQDSLVKSLPVVHNVKTSAEAQNMLNAITYFKGAAVANMLENLLGTDALLNGLCVYLSKFSYRNVDTDDLWESLSESSNLNLKEIFDTWLRFYGTPLVYVSETNDKRVLVLNQTQFPLKENADVEENIVWNIPLSISTSLKPEFKYQIMISRKESIIKLPLEQPVDENGWYNVNTGFYSMARVKYSDELFERLLRGVETGNVDIVDRIAIILDNYEFMRFGVGKTSDILKIIHAFSGEESMYVWKLLVDRIYELTDIFYGTNAIKEMAKTSLGFMCDKDSIAETFRFALSDKLKIGDGLDILISLAGNFCSKVYLKDEVASNIRNLKKIENSQKFEFFLKVYIGSFSSTHEAIGAVNFLDSHGITFKDKNFREIISSVHDKEKHLYRDTEGVKKYLSDILEK</sequence>
<gene>
    <name evidence="11" type="ORF">AYI68_g5033</name>
</gene>
<evidence type="ECO:0000256" key="4">
    <source>
        <dbReference type="ARBA" id="ARBA00022670"/>
    </source>
</evidence>
<keyword evidence="3 11" id="KW-0031">Aminopeptidase</keyword>
<dbReference type="InterPro" id="IPR001930">
    <property type="entry name" value="Peptidase_M1"/>
</dbReference>
<dbReference type="GO" id="GO:0005737">
    <property type="term" value="C:cytoplasm"/>
    <property type="evidence" value="ECO:0007669"/>
    <property type="project" value="TreeGrafter"/>
</dbReference>
<dbReference type="GO" id="GO:0005615">
    <property type="term" value="C:extracellular space"/>
    <property type="evidence" value="ECO:0007669"/>
    <property type="project" value="TreeGrafter"/>
</dbReference>
<evidence type="ECO:0000259" key="9">
    <source>
        <dbReference type="Pfam" id="PF01433"/>
    </source>
</evidence>
<dbReference type="EMBL" id="LSSL01003043">
    <property type="protein sequence ID" value="OLY80865.1"/>
    <property type="molecule type" value="Genomic_DNA"/>
</dbReference>
<keyword evidence="12" id="KW-1185">Reference proteome</keyword>
<keyword evidence="5" id="KW-0479">Metal-binding</keyword>
<comment type="caution">
    <text evidence="11">The sequence shown here is derived from an EMBL/GenBank/DDBJ whole genome shotgun (WGS) entry which is preliminary data.</text>
</comment>